<keyword evidence="3" id="KW-0653">Protein transport</keyword>
<feature type="region of interest" description="Disordered" evidence="4">
    <location>
        <begin position="468"/>
        <end position="508"/>
    </location>
</feature>
<comment type="similarity">
    <text evidence="1">Belongs to the importin alpha family.</text>
</comment>
<keyword evidence="2" id="KW-0813">Transport</keyword>
<dbReference type="SMART" id="SM00185">
    <property type="entry name" value="ARM"/>
    <property type="match status" value="4"/>
</dbReference>
<dbReference type="InterPro" id="IPR000225">
    <property type="entry name" value="Armadillo"/>
</dbReference>
<dbReference type="InterPro" id="IPR011989">
    <property type="entry name" value="ARM-like"/>
</dbReference>
<evidence type="ECO:0000313" key="5">
    <source>
        <dbReference type="EMBL" id="KIM23358.1"/>
    </source>
</evidence>
<dbReference type="HOGENOM" id="CLU_536563_0_0_1"/>
<keyword evidence="6" id="KW-1185">Reference proteome</keyword>
<protein>
    <recommendedName>
        <fullName evidence="7">Importin subunit alpha</fullName>
    </recommendedName>
</protein>
<dbReference type="SUPFAM" id="SSF48371">
    <property type="entry name" value="ARM repeat"/>
    <property type="match status" value="1"/>
</dbReference>
<dbReference type="Gene3D" id="1.25.10.10">
    <property type="entry name" value="Leucine-rich Repeat Variant"/>
    <property type="match status" value="1"/>
</dbReference>
<organism evidence="5 6">
    <name type="scientific">Serendipita vermifera MAFF 305830</name>
    <dbReference type="NCBI Taxonomy" id="933852"/>
    <lineage>
        <taxon>Eukaryota</taxon>
        <taxon>Fungi</taxon>
        <taxon>Dikarya</taxon>
        <taxon>Basidiomycota</taxon>
        <taxon>Agaricomycotina</taxon>
        <taxon>Agaricomycetes</taxon>
        <taxon>Sebacinales</taxon>
        <taxon>Serendipitaceae</taxon>
        <taxon>Serendipita</taxon>
    </lineage>
</organism>
<gene>
    <name evidence="5" type="ORF">M408DRAFT_332378</name>
</gene>
<reference evidence="5 6" key="1">
    <citation type="submission" date="2014-04" db="EMBL/GenBank/DDBJ databases">
        <authorList>
            <consortium name="DOE Joint Genome Institute"/>
            <person name="Kuo A."/>
            <person name="Zuccaro A."/>
            <person name="Kohler A."/>
            <person name="Nagy L.G."/>
            <person name="Floudas D."/>
            <person name="Copeland A."/>
            <person name="Barry K.W."/>
            <person name="Cichocki N."/>
            <person name="Veneault-Fourrey C."/>
            <person name="LaButti K."/>
            <person name="Lindquist E.A."/>
            <person name="Lipzen A."/>
            <person name="Lundell T."/>
            <person name="Morin E."/>
            <person name="Murat C."/>
            <person name="Sun H."/>
            <person name="Tunlid A."/>
            <person name="Henrissat B."/>
            <person name="Grigoriev I.V."/>
            <person name="Hibbett D.S."/>
            <person name="Martin F."/>
            <person name="Nordberg H.P."/>
            <person name="Cantor M.N."/>
            <person name="Hua S.X."/>
        </authorList>
    </citation>
    <scope>NUCLEOTIDE SEQUENCE [LARGE SCALE GENOMIC DNA]</scope>
    <source>
        <strain evidence="5 6">MAFF 305830</strain>
    </source>
</reference>
<evidence type="ECO:0000313" key="6">
    <source>
        <dbReference type="Proteomes" id="UP000054097"/>
    </source>
</evidence>
<feature type="compositionally biased region" description="Acidic residues" evidence="4">
    <location>
        <begin position="472"/>
        <end position="481"/>
    </location>
</feature>
<name>A0A0C2WA94_SERVB</name>
<sequence>MAFSFDFHRNPLSGEPTADDIVQFFPNFLGTDVFLYAAAAEQIVQWLQNADPAIVPDALDLMVRQLVVRKFAELFRGSTAPLESLAGVIFGFLASGDTRHATIAYNSGIVPVCIERLSSTDFEARIRSAWILGNLAADDVECATDLTSKGVLGILFTQMSEITQERRIGEFGSYACMLLWAINHFLKSTPGLPPELVVSIQDLLSTILLSNEDDPVLEEACYGLAAIAQLDASQPQYGASFTSDKACGRLVRLLQRGSNMNIQRASLQLIGALTARSDDYTTRLLNAGLLPALAELIEHPLGEDACWVLANIVAENVNHLAAVVSDPRVLPTVIRLLKVDSSGFDEDEYAGRTRECCSLLAGVVRMGQVEPLRRMVSLGGVSALCTALRYVAEEDVLVIILDALWKVVLFGESDRIRVEGEEKEVNVYLRLFEESGGFEGLYRLENKRDRVVAEAAQQMLALIDELMNPPPADEEMDDGEEHAENTENTDGMVNGNGLGHGDFKGDAG</sequence>
<dbReference type="AlphaFoldDB" id="A0A0C2WA94"/>
<evidence type="ECO:0008006" key="7">
    <source>
        <dbReference type="Google" id="ProtNLM"/>
    </source>
</evidence>
<accession>A0A0C2WA94</accession>
<evidence type="ECO:0000256" key="3">
    <source>
        <dbReference type="ARBA" id="ARBA00022927"/>
    </source>
</evidence>
<reference evidence="6" key="2">
    <citation type="submission" date="2015-01" db="EMBL/GenBank/DDBJ databases">
        <title>Evolutionary Origins and Diversification of the Mycorrhizal Mutualists.</title>
        <authorList>
            <consortium name="DOE Joint Genome Institute"/>
            <consortium name="Mycorrhizal Genomics Consortium"/>
            <person name="Kohler A."/>
            <person name="Kuo A."/>
            <person name="Nagy L.G."/>
            <person name="Floudas D."/>
            <person name="Copeland A."/>
            <person name="Barry K.W."/>
            <person name="Cichocki N."/>
            <person name="Veneault-Fourrey C."/>
            <person name="LaButti K."/>
            <person name="Lindquist E.A."/>
            <person name="Lipzen A."/>
            <person name="Lundell T."/>
            <person name="Morin E."/>
            <person name="Murat C."/>
            <person name="Riley R."/>
            <person name="Ohm R."/>
            <person name="Sun H."/>
            <person name="Tunlid A."/>
            <person name="Henrissat B."/>
            <person name="Grigoriev I.V."/>
            <person name="Hibbett D.S."/>
            <person name="Martin F."/>
        </authorList>
    </citation>
    <scope>NUCLEOTIDE SEQUENCE [LARGE SCALE GENOMIC DNA]</scope>
    <source>
        <strain evidence="6">MAFF 305830</strain>
    </source>
</reference>
<dbReference type="InterPro" id="IPR016024">
    <property type="entry name" value="ARM-type_fold"/>
</dbReference>
<dbReference type="EMBL" id="KN824338">
    <property type="protein sequence ID" value="KIM23358.1"/>
    <property type="molecule type" value="Genomic_DNA"/>
</dbReference>
<dbReference type="OrthoDB" id="3225763at2759"/>
<proteinExistence type="inferred from homology"/>
<evidence type="ECO:0000256" key="1">
    <source>
        <dbReference type="ARBA" id="ARBA00010394"/>
    </source>
</evidence>
<dbReference type="PANTHER" id="PTHR23316">
    <property type="entry name" value="IMPORTIN ALPHA"/>
    <property type="match status" value="1"/>
</dbReference>
<dbReference type="GO" id="GO:0015031">
    <property type="term" value="P:protein transport"/>
    <property type="evidence" value="ECO:0007669"/>
    <property type="project" value="UniProtKB-KW"/>
</dbReference>
<dbReference type="STRING" id="933852.A0A0C2WA94"/>
<evidence type="ECO:0000256" key="2">
    <source>
        <dbReference type="ARBA" id="ARBA00022448"/>
    </source>
</evidence>
<dbReference type="Proteomes" id="UP000054097">
    <property type="component" value="Unassembled WGS sequence"/>
</dbReference>
<evidence type="ECO:0000256" key="4">
    <source>
        <dbReference type="SAM" id="MobiDB-lite"/>
    </source>
</evidence>